<keyword evidence="3" id="KW-1185">Reference proteome</keyword>
<dbReference type="AlphaFoldDB" id="A0A562QPH6"/>
<gene>
    <name evidence="2" type="ORF">IQ22_00369</name>
</gene>
<protein>
    <submittedName>
        <fullName evidence="2">Anti-sigma regulatory factor (Ser/Thr protein kinase)</fullName>
    </submittedName>
</protein>
<dbReference type="Gene3D" id="3.60.40.10">
    <property type="entry name" value="PPM-type phosphatase domain"/>
    <property type="match status" value="1"/>
</dbReference>
<proteinExistence type="predicted"/>
<evidence type="ECO:0000313" key="2">
    <source>
        <dbReference type="EMBL" id="TWI58661.1"/>
    </source>
</evidence>
<dbReference type="OrthoDB" id="479131at2"/>
<dbReference type="Proteomes" id="UP000316905">
    <property type="component" value="Unassembled WGS sequence"/>
</dbReference>
<dbReference type="InterPro" id="IPR001932">
    <property type="entry name" value="PPM-type_phosphatase-like_dom"/>
</dbReference>
<dbReference type="InterPro" id="IPR036457">
    <property type="entry name" value="PPM-type-like_dom_sf"/>
</dbReference>
<accession>A0A562QPH6</accession>
<feature type="domain" description="PPM-type phosphatase" evidence="1">
    <location>
        <begin position="142"/>
        <end position="327"/>
    </location>
</feature>
<dbReference type="Gene3D" id="3.30.565.10">
    <property type="entry name" value="Histidine kinase-like ATPase, C-terminal domain"/>
    <property type="match status" value="1"/>
</dbReference>
<dbReference type="InterPro" id="IPR036890">
    <property type="entry name" value="HATPase_C_sf"/>
</dbReference>
<dbReference type="SUPFAM" id="SSF55874">
    <property type="entry name" value="ATPase domain of HSP90 chaperone/DNA topoisomerase II/histidine kinase"/>
    <property type="match status" value="1"/>
</dbReference>
<evidence type="ECO:0000313" key="3">
    <source>
        <dbReference type="Proteomes" id="UP000316905"/>
    </source>
</evidence>
<sequence length="327" mass="34945">MAVTPLLCSQLLPVSDVAHVDAARRAVIRQASQLTDDPETLGRVTVVAQELARNLVNHAGEGELYLSHDGYALDMIAVDNGPGMSNVTQCISDHYSTKGTMGAGLGAIKRMSDQFDIFSLPQQGAVVFSRFQLQPAPAPSLFRQGAISTSHPKEEVCGDAWAVLGNRVMVCDGLGHGPLAHVASSKAREIFFDHEPGQSLTTLMERTHRALMNTRGGALAFAEIDAAQGRVTFCGVGNIAGVLVADRVRSMVSSNGTAGYKVGRIQAFTYPWDESTALIMSSDGINSRLSFEGYPGLLNKHPAVVAAVIHRDFKRTTDDATVLVIRA</sequence>
<dbReference type="EMBL" id="VLKY01000001">
    <property type="protein sequence ID" value="TWI58661.1"/>
    <property type="molecule type" value="Genomic_DNA"/>
</dbReference>
<dbReference type="SMART" id="SM00331">
    <property type="entry name" value="PP2C_SIG"/>
    <property type="match status" value="1"/>
</dbReference>
<dbReference type="PANTHER" id="PTHR35801:SF1">
    <property type="entry name" value="PHOSPHOSERINE PHOSPHATASE RSBX"/>
    <property type="match status" value="1"/>
</dbReference>
<dbReference type="InterPro" id="IPR039248">
    <property type="entry name" value="Ptase_RsbX"/>
</dbReference>
<dbReference type="Pfam" id="PF13581">
    <property type="entry name" value="HATPase_c_2"/>
    <property type="match status" value="1"/>
</dbReference>
<dbReference type="PANTHER" id="PTHR35801">
    <property type="entry name" value="PHOSPHOSERINE PHOSPHATASE RSBX"/>
    <property type="match status" value="1"/>
</dbReference>
<dbReference type="SUPFAM" id="SSF81606">
    <property type="entry name" value="PP2C-like"/>
    <property type="match status" value="1"/>
</dbReference>
<name>A0A562QPH6_9PSED</name>
<dbReference type="InterPro" id="IPR003594">
    <property type="entry name" value="HATPase_dom"/>
</dbReference>
<dbReference type="Pfam" id="PF07228">
    <property type="entry name" value="SpoIIE"/>
    <property type="match status" value="1"/>
</dbReference>
<reference evidence="2 3" key="1">
    <citation type="journal article" date="2015" name="Stand. Genomic Sci.">
        <title>Genomic Encyclopedia of Bacterial and Archaeal Type Strains, Phase III: the genomes of soil and plant-associated and newly described type strains.</title>
        <authorList>
            <person name="Whitman W.B."/>
            <person name="Woyke T."/>
            <person name="Klenk H.P."/>
            <person name="Zhou Y."/>
            <person name="Lilburn T.G."/>
            <person name="Beck B.J."/>
            <person name="De Vos P."/>
            <person name="Vandamme P."/>
            <person name="Eisen J.A."/>
            <person name="Garrity G."/>
            <person name="Hugenholtz P."/>
            <person name="Kyrpides N.C."/>
        </authorList>
    </citation>
    <scope>NUCLEOTIDE SEQUENCE [LARGE SCALE GENOMIC DNA]</scope>
    <source>
        <strain evidence="2 3">CGMCC 1.6858</strain>
    </source>
</reference>
<dbReference type="RefSeq" id="WP_145137149.1">
    <property type="nucleotide sequence ID" value="NZ_VLKY01000001.1"/>
</dbReference>
<comment type="caution">
    <text evidence="2">The sequence shown here is derived from an EMBL/GenBank/DDBJ whole genome shotgun (WGS) entry which is preliminary data.</text>
</comment>
<organism evidence="2 3">
    <name type="scientific">Pseudomonas duriflava</name>
    <dbReference type="NCBI Taxonomy" id="459528"/>
    <lineage>
        <taxon>Bacteria</taxon>
        <taxon>Pseudomonadati</taxon>
        <taxon>Pseudomonadota</taxon>
        <taxon>Gammaproteobacteria</taxon>
        <taxon>Pseudomonadales</taxon>
        <taxon>Pseudomonadaceae</taxon>
        <taxon>Pseudomonas</taxon>
    </lineage>
</organism>
<evidence type="ECO:0000259" key="1">
    <source>
        <dbReference type="SMART" id="SM00331"/>
    </source>
</evidence>